<dbReference type="InterPro" id="IPR010902">
    <property type="entry name" value="NUMOD4"/>
</dbReference>
<evidence type="ECO:0000259" key="2">
    <source>
        <dbReference type="Pfam" id="PF13392"/>
    </source>
</evidence>
<name>A0A2W3ZCB6_9ENTE</name>
<evidence type="ECO:0008006" key="5">
    <source>
        <dbReference type="Google" id="ProtNLM"/>
    </source>
</evidence>
<dbReference type="EMBL" id="PIEU01000100">
    <property type="protein sequence ID" value="PZL71704.1"/>
    <property type="molecule type" value="Genomic_DNA"/>
</dbReference>
<evidence type="ECO:0000259" key="1">
    <source>
        <dbReference type="Pfam" id="PF07463"/>
    </source>
</evidence>
<gene>
    <name evidence="3" type="ORF">CI088_11940</name>
</gene>
<dbReference type="Gene3D" id="1.10.10.10">
    <property type="entry name" value="Winged helix-like DNA-binding domain superfamily/Winged helix DNA-binding domain"/>
    <property type="match status" value="1"/>
</dbReference>
<proteinExistence type="predicted"/>
<dbReference type="Pfam" id="PF07463">
    <property type="entry name" value="NUMOD4"/>
    <property type="match status" value="1"/>
</dbReference>
<sequence length="196" mass="22603">MYNVEEIYKPLNYQGKSIAGYEVSNFGNVKSLEREISYETTNQTGKKFLYKRIQPEKILKTRKDRGGYLYISLPVVQGKIKSVKVHRIVAENFINNPHNFMFVNHKDENKENNNVENLEWVTMAENNSYGSRKEIFKPIAKYSLDGKLIAKYPTLRQAGRSVDRGNGKTGEGNRVSIKRCCEGELSSSMGFIWKYL</sequence>
<protein>
    <recommendedName>
        <fullName evidence="5">Endonuclease</fullName>
    </recommendedName>
</protein>
<accession>A0A2W3ZCB6</accession>
<dbReference type="InterPro" id="IPR044925">
    <property type="entry name" value="His-Me_finger_sf"/>
</dbReference>
<evidence type="ECO:0000313" key="4">
    <source>
        <dbReference type="Proteomes" id="UP000249828"/>
    </source>
</evidence>
<organism evidence="3 4">
    <name type="scientific">Enterococcus plantarum</name>
    <dbReference type="NCBI Taxonomy" id="1077675"/>
    <lineage>
        <taxon>Bacteria</taxon>
        <taxon>Bacillati</taxon>
        <taxon>Bacillota</taxon>
        <taxon>Bacilli</taxon>
        <taxon>Lactobacillales</taxon>
        <taxon>Enterococcaceae</taxon>
        <taxon>Enterococcus</taxon>
    </lineage>
</organism>
<dbReference type="InterPro" id="IPR036388">
    <property type="entry name" value="WH-like_DNA-bd_sf"/>
</dbReference>
<dbReference type="Gene3D" id="3.90.75.20">
    <property type="match status" value="1"/>
</dbReference>
<feature type="domain" description="NUMOD4" evidence="1">
    <location>
        <begin position="21"/>
        <end position="73"/>
    </location>
</feature>
<dbReference type="SUPFAM" id="SSF54060">
    <property type="entry name" value="His-Me finger endonucleases"/>
    <property type="match status" value="1"/>
</dbReference>
<comment type="caution">
    <text evidence="3">The sequence shown here is derived from an EMBL/GenBank/DDBJ whole genome shotgun (WGS) entry which is preliminary data.</text>
</comment>
<dbReference type="InterPro" id="IPR003647">
    <property type="entry name" value="Intron_nuc_1_rpt"/>
</dbReference>
<dbReference type="GO" id="GO:0016788">
    <property type="term" value="F:hydrolase activity, acting on ester bonds"/>
    <property type="evidence" value="ECO:0007669"/>
    <property type="project" value="InterPro"/>
</dbReference>
<dbReference type="AlphaFoldDB" id="A0A2W3ZCB6"/>
<keyword evidence="4" id="KW-1185">Reference proteome</keyword>
<dbReference type="Proteomes" id="UP000249828">
    <property type="component" value="Unassembled WGS sequence"/>
</dbReference>
<dbReference type="SMART" id="SM00497">
    <property type="entry name" value="IENR1"/>
    <property type="match status" value="1"/>
</dbReference>
<feature type="domain" description="HNH nuclease" evidence="2">
    <location>
        <begin position="84"/>
        <end position="127"/>
    </location>
</feature>
<dbReference type="Pfam" id="PF13392">
    <property type="entry name" value="HNH_3"/>
    <property type="match status" value="1"/>
</dbReference>
<dbReference type="InterPro" id="IPR003615">
    <property type="entry name" value="HNH_nuc"/>
</dbReference>
<reference evidence="3 4" key="1">
    <citation type="submission" date="2017-11" db="EMBL/GenBank/DDBJ databases">
        <title>Draft genome sequence of Enterococcus plantarum TRW2 strain isolated from lettuce.</title>
        <authorList>
            <person name="Kim E.B."/>
            <person name="Marco M.L."/>
            <person name="Williams T.R."/>
            <person name="You I.H."/>
        </authorList>
    </citation>
    <scope>NUCLEOTIDE SEQUENCE [LARGE SCALE GENOMIC DNA]</scope>
    <source>
        <strain evidence="3 4">TRW2</strain>
    </source>
</reference>
<evidence type="ECO:0000313" key="3">
    <source>
        <dbReference type="EMBL" id="PZL71704.1"/>
    </source>
</evidence>